<keyword evidence="8" id="KW-0511">Multifunctional enzyme</keyword>
<dbReference type="InterPro" id="IPR029056">
    <property type="entry name" value="Ribokinase-like"/>
</dbReference>
<keyword evidence="9" id="KW-0119">Carbohydrate metabolism</keyword>
<dbReference type="GO" id="GO:0016779">
    <property type="term" value="F:nucleotidyltransferase activity"/>
    <property type="evidence" value="ECO:0007669"/>
    <property type="project" value="UniProtKB-KW"/>
</dbReference>
<dbReference type="Gene3D" id="3.40.50.620">
    <property type="entry name" value="HUPs"/>
    <property type="match status" value="1"/>
</dbReference>
<evidence type="ECO:0000256" key="3">
    <source>
        <dbReference type="ARBA" id="ARBA00022679"/>
    </source>
</evidence>
<feature type="domain" description="Cytidyltransferase-like" evidence="12">
    <location>
        <begin position="353"/>
        <end position="481"/>
    </location>
</feature>
<sequence length="495" mass="55084">MNTQIKTILEQFKGQRVLVIGDFILDVYLDGNCDRLAPEFNVPVLDITSQQYCLGGAANVAANLHALGSHVCYMSVLGQDHNAKIAIELLKEKGIDSICLHFTTLSPTLSKTRLSKDEQLLYRFDVGKKMELDQTVMDGFLKDLQKAYYNYDAVYIADYEKGTINHQVIHLLQEMQEKCFKPIAIDAKQYDKYKQLYPLIIKPNHQEALQILKEEPMEDRVEQAMGWSKSMHDLSNAKIVAFTLDSDGVVISRKDHPLFHYKVSNIKAQNVSGAGDTFLSAFLLAHISGATDADAVQIASIAASVSIQKKITASCSASELLFALLTQKGKILDAGSVAPCFSHILAEHKKVVFTNGCFDIFHSGHIQYLQQARSLGDILVVGINTDESVQRLKGPHRPVNTLEDRMEVLKGLSCIDYIIPFGTIGNDTPIDLIASIHPAIYVKGEDYKDEHLPEASLLESLGIEIIFLPYVPHQSTTKIIARVQKNDQVKLKKIS</sequence>
<evidence type="ECO:0000256" key="6">
    <source>
        <dbReference type="ARBA" id="ARBA00022777"/>
    </source>
</evidence>
<dbReference type="PROSITE" id="PS00583">
    <property type="entry name" value="PFKB_KINASES_1"/>
    <property type="match status" value="1"/>
</dbReference>
<dbReference type="InterPro" id="IPR004821">
    <property type="entry name" value="Cyt_trans-like"/>
</dbReference>
<name>A0ABV0BY16_9SPHI</name>
<evidence type="ECO:0000256" key="2">
    <source>
        <dbReference type="ARBA" id="ARBA00012519"/>
    </source>
</evidence>
<keyword evidence="4 13" id="KW-0548">Nucleotidyltransferase</keyword>
<dbReference type="NCBIfam" id="TIGR02199">
    <property type="entry name" value="rfaE_dom_II"/>
    <property type="match status" value="1"/>
</dbReference>
<dbReference type="InterPro" id="IPR011611">
    <property type="entry name" value="PfkB_dom"/>
</dbReference>
<keyword evidence="6" id="KW-0418">Kinase</keyword>
<dbReference type="EMBL" id="JBDJNQ010000010">
    <property type="protein sequence ID" value="MEN5379502.1"/>
    <property type="molecule type" value="Genomic_DNA"/>
</dbReference>
<evidence type="ECO:0000259" key="12">
    <source>
        <dbReference type="Pfam" id="PF01467"/>
    </source>
</evidence>
<dbReference type="InterPro" id="IPR002173">
    <property type="entry name" value="Carboh/pur_kinase_PfkB_CS"/>
</dbReference>
<protein>
    <recommendedName>
        <fullName evidence="2">D-glycero-beta-D-manno-heptose 1-phosphate adenylyltransferase</fullName>
        <ecNumber evidence="2">2.7.7.70</ecNumber>
    </recommendedName>
</protein>
<feature type="domain" description="Carbohydrate kinase PfkB" evidence="11">
    <location>
        <begin position="16"/>
        <end position="315"/>
    </location>
</feature>
<organism evidence="13 14">
    <name type="scientific">Sphingobacterium kitahiroshimense</name>
    <dbReference type="NCBI Taxonomy" id="470446"/>
    <lineage>
        <taxon>Bacteria</taxon>
        <taxon>Pseudomonadati</taxon>
        <taxon>Bacteroidota</taxon>
        <taxon>Sphingobacteriia</taxon>
        <taxon>Sphingobacteriales</taxon>
        <taxon>Sphingobacteriaceae</taxon>
        <taxon>Sphingobacterium</taxon>
    </lineage>
</organism>
<dbReference type="PANTHER" id="PTHR46969:SF1">
    <property type="entry name" value="BIFUNCTIONAL PROTEIN HLDE"/>
    <property type="match status" value="1"/>
</dbReference>
<evidence type="ECO:0000256" key="8">
    <source>
        <dbReference type="ARBA" id="ARBA00023268"/>
    </source>
</evidence>
<dbReference type="InterPro" id="IPR011914">
    <property type="entry name" value="RfaE_dom_II"/>
</dbReference>
<comment type="pathway">
    <text evidence="1">Bacterial outer membrane biogenesis; LPS core biosynthesis.</text>
</comment>
<comment type="catalytic activity">
    <reaction evidence="10">
        <text>D-glycero-beta-D-manno-heptose 1-phosphate + ATP + H(+) = ADP-D-glycero-beta-D-manno-heptose + diphosphate</text>
        <dbReference type="Rhea" id="RHEA:27465"/>
        <dbReference type="ChEBI" id="CHEBI:15378"/>
        <dbReference type="ChEBI" id="CHEBI:30616"/>
        <dbReference type="ChEBI" id="CHEBI:33019"/>
        <dbReference type="ChEBI" id="CHEBI:59967"/>
        <dbReference type="ChEBI" id="CHEBI:61593"/>
        <dbReference type="EC" id="2.7.7.70"/>
    </reaction>
</comment>
<dbReference type="Pfam" id="PF01467">
    <property type="entry name" value="CTP_transf_like"/>
    <property type="match status" value="1"/>
</dbReference>
<dbReference type="NCBIfam" id="TIGR00125">
    <property type="entry name" value="cyt_tran_rel"/>
    <property type="match status" value="1"/>
</dbReference>
<evidence type="ECO:0000313" key="14">
    <source>
        <dbReference type="Proteomes" id="UP001409291"/>
    </source>
</evidence>
<keyword evidence="3" id="KW-0808">Transferase</keyword>
<dbReference type="SUPFAM" id="SSF53613">
    <property type="entry name" value="Ribokinase-like"/>
    <property type="match status" value="1"/>
</dbReference>
<evidence type="ECO:0000256" key="10">
    <source>
        <dbReference type="ARBA" id="ARBA00047428"/>
    </source>
</evidence>
<evidence type="ECO:0000256" key="1">
    <source>
        <dbReference type="ARBA" id="ARBA00004713"/>
    </source>
</evidence>
<proteinExistence type="predicted"/>
<evidence type="ECO:0000256" key="5">
    <source>
        <dbReference type="ARBA" id="ARBA00022741"/>
    </source>
</evidence>
<evidence type="ECO:0000313" key="13">
    <source>
        <dbReference type="EMBL" id="MEN5379502.1"/>
    </source>
</evidence>
<reference evidence="13 14" key="1">
    <citation type="submission" date="2024-04" db="EMBL/GenBank/DDBJ databases">
        <title>WGS of bacteria from Torrens River.</title>
        <authorList>
            <person name="Wyrsch E.R."/>
            <person name="Drigo B."/>
        </authorList>
    </citation>
    <scope>NUCLEOTIDE SEQUENCE [LARGE SCALE GENOMIC DNA]</scope>
    <source>
        <strain evidence="13 14">TWI391</strain>
    </source>
</reference>
<keyword evidence="5" id="KW-0547">Nucleotide-binding</keyword>
<gene>
    <name evidence="13" type="primary">rfaE2</name>
    <name evidence="13" type="ORF">ABE541_19705</name>
</gene>
<dbReference type="Proteomes" id="UP001409291">
    <property type="component" value="Unassembled WGS sequence"/>
</dbReference>
<dbReference type="EC" id="2.7.7.70" evidence="2"/>
<accession>A0ABV0BY16</accession>
<evidence type="ECO:0000256" key="9">
    <source>
        <dbReference type="ARBA" id="ARBA00023277"/>
    </source>
</evidence>
<dbReference type="PANTHER" id="PTHR46969">
    <property type="entry name" value="BIFUNCTIONAL PROTEIN HLDE"/>
    <property type="match status" value="1"/>
</dbReference>
<dbReference type="Pfam" id="PF00294">
    <property type="entry name" value="PfkB"/>
    <property type="match status" value="1"/>
</dbReference>
<dbReference type="SUPFAM" id="SSF52374">
    <property type="entry name" value="Nucleotidylyl transferase"/>
    <property type="match status" value="1"/>
</dbReference>
<evidence type="ECO:0000259" key="11">
    <source>
        <dbReference type="Pfam" id="PF00294"/>
    </source>
</evidence>
<keyword evidence="7" id="KW-0067">ATP-binding</keyword>
<keyword evidence="14" id="KW-1185">Reference proteome</keyword>
<comment type="caution">
    <text evidence="13">The sequence shown here is derived from an EMBL/GenBank/DDBJ whole genome shotgun (WGS) entry which is preliminary data.</text>
</comment>
<dbReference type="PROSITE" id="PS00584">
    <property type="entry name" value="PFKB_KINASES_2"/>
    <property type="match status" value="1"/>
</dbReference>
<dbReference type="Gene3D" id="3.40.1190.20">
    <property type="match status" value="1"/>
</dbReference>
<dbReference type="RefSeq" id="WP_346582285.1">
    <property type="nucleotide sequence ID" value="NZ_JBDJNQ010000010.1"/>
</dbReference>
<evidence type="ECO:0000256" key="4">
    <source>
        <dbReference type="ARBA" id="ARBA00022695"/>
    </source>
</evidence>
<dbReference type="InterPro" id="IPR014729">
    <property type="entry name" value="Rossmann-like_a/b/a_fold"/>
</dbReference>
<evidence type="ECO:0000256" key="7">
    <source>
        <dbReference type="ARBA" id="ARBA00022840"/>
    </source>
</evidence>